<feature type="compositionally biased region" description="Polar residues" evidence="1">
    <location>
        <begin position="74"/>
        <end position="92"/>
    </location>
</feature>
<dbReference type="KEGG" id="vg:80534000"/>
<accession>A0A346TPI3</accession>
<dbReference type="EMBL" id="MH124167">
    <property type="protein sequence ID" value="AXU41493.1"/>
    <property type="molecule type" value="Genomic_DNA"/>
</dbReference>
<proteinExistence type="predicted"/>
<sequence length="390" mass="45242">MSNRSRITSMFTRKSRQTGSRDSLESNNYPDYETTPIDDNDDESDHEQLAVADEPMDVDTNLRSFEPDLDNESIRLNNSPIETETSNDGLTVPQVTSSSALVPVGIQIPPADTFDVDETNLAAIIEREGRLAQPRQPRRLSKTKTSNGFNFDTKTPSEIYFNNDPLTVRVVPPILQYIPNLPNNVFYVQKAIDNLKYYLQNIIDYNEMNLLTFFISYDADQEHKIYFESIVTKIIGFGPNADNRNRVIDLFEYYYYSFINIFDVLLHVVVNINYSTDEPHTITYSLMNFINGCAQFIEDKMIKRLESYGTTRSSINPIDNDTVYRIKDIQSDLTNLYNSKLTSLKYRRFYKYTSNNLDTTFELPRQPKDFSLQIHEIQYNVDMVNTDLYI</sequence>
<evidence type="ECO:0000313" key="3">
    <source>
        <dbReference type="Proteomes" id="UP000501969"/>
    </source>
</evidence>
<dbReference type="Proteomes" id="UP000501969">
    <property type="component" value="Segment"/>
</dbReference>
<name>A0A346TPI3_9ABAC</name>
<evidence type="ECO:0000313" key="2">
    <source>
        <dbReference type="EMBL" id="AXU41493.1"/>
    </source>
</evidence>
<reference evidence="2 3" key="1">
    <citation type="submission" date="2018-03" db="EMBL/GenBank/DDBJ databases">
        <title>Complete genome sequence of a second alphabaculovirus from the true armyworm, Mythimna unipuncta.</title>
        <authorList>
            <person name="Harrison R.L."/>
            <person name="Mowery J.D."/>
            <person name="Bauchan G.R."/>
            <person name="Theilmann D.A."/>
            <person name="Erlandson M.A."/>
        </authorList>
    </citation>
    <scope>NUCLEOTIDE SEQUENCE [LARGE SCALE GENOMIC DNA]</scope>
    <source>
        <strain evidence="2 3">KY310</strain>
    </source>
</reference>
<feature type="compositionally biased region" description="Acidic residues" evidence="1">
    <location>
        <begin position="36"/>
        <end position="45"/>
    </location>
</feature>
<feature type="region of interest" description="Disordered" evidence="1">
    <location>
        <begin position="1"/>
        <end position="45"/>
    </location>
</feature>
<evidence type="ECO:0000256" key="1">
    <source>
        <dbReference type="SAM" id="MobiDB-lite"/>
    </source>
</evidence>
<dbReference type="GeneID" id="80534000"/>
<feature type="compositionally biased region" description="Polar residues" evidence="1">
    <location>
        <begin position="1"/>
        <end position="29"/>
    </location>
</feature>
<organism evidence="2 3">
    <name type="scientific">Mythimna unipuncta nucleopolyhedrovirus</name>
    <dbReference type="NCBI Taxonomy" id="447897"/>
    <lineage>
        <taxon>Viruses</taxon>
        <taxon>Viruses incertae sedis</taxon>
        <taxon>Naldaviricetes</taxon>
        <taxon>Lefavirales</taxon>
        <taxon>Baculoviridae</taxon>
        <taxon>Alphabaculovirus</taxon>
    </lineage>
</organism>
<feature type="region of interest" description="Disordered" evidence="1">
    <location>
        <begin position="70"/>
        <end position="92"/>
    </location>
</feature>
<keyword evidence="3" id="KW-1185">Reference proteome</keyword>
<dbReference type="RefSeq" id="YP_010796505.1">
    <property type="nucleotide sequence ID" value="NC_076031.1"/>
</dbReference>
<protein>
    <submittedName>
        <fullName evidence="2">ORF46</fullName>
    </submittedName>
</protein>